<name>A0A1H6TY60_9BACL</name>
<organism evidence="1 2">
    <name type="scientific">Bhargavaea ginsengi</name>
    <dbReference type="NCBI Taxonomy" id="426757"/>
    <lineage>
        <taxon>Bacteria</taxon>
        <taxon>Bacillati</taxon>
        <taxon>Bacillota</taxon>
        <taxon>Bacilli</taxon>
        <taxon>Bacillales</taxon>
        <taxon>Caryophanaceae</taxon>
        <taxon>Bhargavaea</taxon>
    </lineage>
</organism>
<evidence type="ECO:0000313" key="2">
    <source>
        <dbReference type="Proteomes" id="UP000199200"/>
    </source>
</evidence>
<evidence type="ECO:0000313" key="1">
    <source>
        <dbReference type="EMBL" id="SEI83154.1"/>
    </source>
</evidence>
<dbReference type="EMBL" id="FNZF01000001">
    <property type="protein sequence ID" value="SEI83154.1"/>
    <property type="molecule type" value="Genomic_DNA"/>
</dbReference>
<sequence>MKVSYDRGFWTRATRMLCPAKDGGLIIAHTAPGCWEPMITPCIRMLIVQFIWNKLAEKAGKAESLSLSRFIVMDQYLSLIPYKHGKIGL</sequence>
<reference evidence="2" key="1">
    <citation type="submission" date="2016-10" db="EMBL/GenBank/DDBJ databases">
        <authorList>
            <person name="Varghese N."/>
            <person name="Submissions S."/>
        </authorList>
    </citation>
    <scope>NUCLEOTIDE SEQUENCE [LARGE SCALE GENOMIC DNA]</scope>
    <source>
        <strain evidence="2">CGMCC 1.6763</strain>
    </source>
</reference>
<dbReference type="AlphaFoldDB" id="A0A1H6TY60"/>
<gene>
    <name evidence="1" type="ORF">SAMN04488127_0571</name>
</gene>
<accession>A0A1H6TY60</accession>
<dbReference type="Proteomes" id="UP000199200">
    <property type="component" value="Unassembled WGS sequence"/>
</dbReference>
<dbReference type="STRING" id="426757.SAMN04488127_0571"/>
<protein>
    <submittedName>
        <fullName evidence="1">Uncharacterized protein</fullName>
    </submittedName>
</protein>
<proteinExistence type="predicted"/>
<dbReference type="OrthoDB" id="9811740at2"/>
<keyword evidence="2" id="KW-1185">Reference proteome</keyword>